<name>A0ABP7ZDR9_9ACTN</name>
<organism evidence="2 3">
    <name type="scientific">Actinomadura keratinilytica</name>
    <dbReference type="NCBI Taxonomy" id="547461"/>
    <lineage>
        <taxon>Bacteria</taxon>
        <taxon>Bacillati</taxon>
        <taxon>Actinomycetota</taxon>
        <taxon>Actinomycetes</taxon>
        <taxon>Streptosporangiales</taxon>
        <taxon>Thermomonosporaceae</taxon>
        <taxon>Actinomadura</taxon>
    </lineage>
</organism>
<dbReference type="PANTHER" id="PTHR43317">
    <property type="entry name" value="THERMOSPERMINE SYNTHASE ACAULIS5"/>
    <property type="match status" value="1"/>
</dbReference>
<keyword evidence="3" id="KW-1185">Reference proteome</keyword>
<protein>
    <submittedName>
        <fullName evidence="2">Spermidine synthase</fullName>
    </submittedName>
</protein>
<evidence type="ECO:0000313" key="2">
    <source>
        <dbReference type="EMBL" id="GAA4154706.1"/>
    </source>
</evidence>
<dbReference type="InterPro" id="IPR029063">
    <property type="entry name" value="SAM-dependent_MTases_sf"/>
</dbReference>
<dbReference type="Pfam" id="PF01564">
    <property type="entry name" value="Spermine_synth"/>
    <property type="match status" value="1"/>
</dbReference>
<proteinExistence type="predicted"/>
<comment type="caution">
    <text evidence="2">The sequence shown here is derived from an EMBL/GenBank/DDBJ whole genome shotgun (WGS) entry which is preliminary data.</text>
</comment>
<dbReference type="PANTHER" id="PTHR43317:SF3">
    <property type="entry name" value="BLR2883 PROTEIN"/>
    <property type="match status" value="1"/>
</dbReference>
<dbReference type="Proteomes" id="UP001500266">
    <property type="component" value="Unassembled WGS sequence"/>
</dbReference>
<evidence type="ECO:0000256" key="1">
    <source>
        <dbReference type="ARBA" id="ARBA00023115"/>
    </source>
</evidence>
<sequence>MERIADRLGGMPGLAREQERPVVVERARGGDGELVLRRCGEHHEIISNGVFLMDTRDGRSERLLVRAAVADLRAPVRVLVGGLGVGFSLAEAVSLPQVAAVTVVEKEPAVIAWHRTHLRHCSAGALEDPRVRVHCADLLEWLSGSPGAQSPGRGPDAAGDAAAGEVFDAVCLDIDNGPDWTVTASNARLYGAAGLDLVAARMSRRGVLAVWSAAAAPAFEKLLRGRFADVRVRRVPVPRGEPDVVYLARGLRDAAEA</sequence>
<dbReference type="EMBL" id="BAABDO010000124">
    <property type="protein sequence ID" value="GAA4154706.1"/>
    <property type="molecule type" value="Genomic_DNA"/>
</dbReference>
<gene>
    <name evidence="2" type="ORF">GCM10022416_54590</name>
</gene>
<dbReference type="SUPFAM" id="SSF53335">
    <property type="entry name" value="S-adenosyl-L-methionine-dependent methyltransferases"/>
    <property type="match status" value="1"/>
</dbReference>
<keyword evidence="1" id="KW-0620">Polyamine biosynthesis</keyword>
<reference evidence="3" key="1">
    <citation type="journal article" date="2019" name="Int. J. Syst. Evol. Microbiol.">
        <title>The Global Catalogue of Microorganisms (GCM) 10K type strain sequencing project: providing services to taxonomists for standard genome sequencing and annotation.</title>
        <authorList>
            <consortium name="The Broad Institute Genomics Platform"/>
            <consortium name="The Broad Institute Genome Sequencing Center for Infectious Disease"/>
            <person name="Wu L."/>
            <person name="Ma J."/>
        </authorList>
    </citation>
    <scope>NUCLEOTIDE SEQUENCE [LARGE SCALE GENOMIC DNA]</scope>
    <source>
        <strain evidence="3">JCM 17316</strain>
    </source>
</reference>
<evidence type="ECO:0000313" key="3">
    <source>
        <dbReference type="Proteomes" id="UP001500266"/>
    </source>
</evidence>
<accession>A0ABP7ZDR9</accession>
<dbReference type="Gene3D" id="3.40.50.150">
    <property type="entry name" value="Vaccinia Virus protein VP39"/>
    <property type="match status" value="1"/>
</dbReference>